<proteinExistence type="predicted"/>
<dbReference type="AlphaFoldDB" id="A0AAD9SCW4"/>
<feature type="compositionally biased region" description="Basic and acidic residues" evidence="1">
    <location>
        <begin position="10"/>
        <end position="19"/>
    </location>
</feature>
<evidence type="ECO:0000313" key="2">
    <source>
        <dbReference type="EMBL" id="KAK2605116.1"/>
    </source>
</evidence>
<dbReference type="EMBL" id="JAUJFL010000004">
    <property type="protein sequence ID" value="KAK2605116.1"/>
    <property type="molecule type" value="Genomic_DNA"/>
</dbReference>
<gene>
    <name evidence="2" type="ORF">N8I77_007986</name>
</gene>
<accession>A0AAD9SCW4</accession>
<sequence>MYGRPGSEGGRGRTSKDGGDSLVDGSDLPLLEEVAGEQSYYEQHDEDEEGPRGVDLLLGCVLAVRVGIFRGAPSNVGGVAEDVGQHGRDPAGAGGVRSERGGVDGVSGNGCDQEVSHGWRHKGGGRRIRCCCREVEDEGGVGAEALVRLKLCVVEVELSRRDQILQARRSPGSAKTCIAVSQYRTC</sequence>
<evidence type="ECO:0000313" key="3">
    <source>
        <dbReference type="Proteomes" id="UP001265746"/>
    </source>
</evidence>
<reference evidence="2" key="1">
    <citation type="submission" date="2023-06" db="EMBL/GenBank/DDBJ databases">
        <authorList>
            <person name="Noh H."/>
        </authorList>
    </citation>
    <scope>NUCLEOTIDE SEQUENCE</scope>
    <source>
        <strain evidence="2">DUCC20226</strain>
    </source>
</reference>
<evidence type="ECO:0000256" key="1">
    <source>
        <dbReference type="SAM" id="MobiDB-lite"/>
    </source>
</evidence>
<keyword evidence="3" id="KW-1185">Reference proteome</keyword>
<feature type="region of interest" description="Disordered" evidence="1">
    <location>
        <begin position="80"/>
        <end position="108"/>
    </location>
</feature>
<comment type="caution">
    <text evidence="2">The sequence shown here is derived from an EMBL/GenBank/DDBJ whole genome shotgun (WGS) entry which is preliminary data.</text>
</comment>
<name>A0AAD9SCW4_PHOAM</name>
<feature type="compositionally biased region" description="Low complexity" evidence="1">
    <location>
        <begin position="20"/>
        <end position="29"/>
    </location>
</feature>
<organism evidence="2 3">
    <name type="scientific">Phomopsis amygdali</name>
    <name type="common">Fusicoccum amygdali</name>
    <dbReference type="NCBI Taxonomy" id="1214568"/>
    <lineage>
        <taxon>Eukaryota</taxon>
        <taxon>Fungi</taxon>
        <taxon>Dikarya</taxon>
        <taxon>Ascomycota</taxon>
        <taxon>Pezizomycotina</taxon>
        <taxon>Sordariomycetes</taxon>
        <taxon>Sordariomycetidae</taxon>
        <taxon>Diaporthales</taxon>
        <taxon>Diaporthaceae</taxon>
        <taxon>Diaporthe</taxon>
    </lineage>
</organism>
<protein>
    <submittedName>
        <fullName evidence="2">Uncharacterized protein</fullName>
    </submittedName>
</protein>
<feature type="region of interest" description="Disordered" evidence="1">
    <location>
        <begin position="1"/>
        <end position="29"/>
    </location>
</feature>
<dbReference type="Proteomes" id="UP001265746">
    <property type="component" value="Unassembled WGS sequence"/>
</dbReference>